<evidence type="ECO:0000256" key="5">
    <source>
        <dbReference type="ARBA" id="ARBA00049117"/>
    </source>
</evidence>
<dbReference type="OrthoDB" id="9808822at2"/>
<dbReference type="Gene3D" id="3.40.50.300">
    <property type="entry name" value="P-loop containing nucleotide triphosphate hydrolases"/>
    <property type="match status" value="1"/>
</dbReference>
<keyword evidence="8" id="KW-1185">Reference proteome</keyword>
<dbReference type="InterPro" id="IPR011629">
    <property type="entry name" value="CobW-like_C"/>
</dbReference>
<dbReference type="InterPro" id="IPR003495">
    <property type="entry name" value="CobW/HypB/UreG_nucleotide-bd"/>
</dbReference>
<protein>
    <submittedName>
        <fullName evidence="7">GTP-binding protein</fullName>
    </submittedName>
</protein>
<evidence type="ECO:0000256" key="2">
    <source>
        <dbReference type="ARBA" id="ARBA00022801"/>
    </source>
</evidence>
<dbReference type="EMBL" id="VDGG01000039">
    <property type="protein sequence ID" value="TQR09665.1"/>
    <property type="molecule type" value="Genomic_DNA"/>
</dbReference>
<dbReference type="Pfam" id="PF02492">
    <property type="entry name" value="cobW"/>
    <property type="match status" value="1"/>
</dbReference>
<evidence type="ECO:0000259" key="6">
    <source>
        <dbReference type="SMART" id="SM00833"/>
    </source>
</evidence>
<evidence type="ECO:0000313" key="8">
    <source>
        <dbReference type="Proteomes" id="UP000318937"/>
    </source>
</evidence>
<name>A0A544SWW4_9BACI</name>
<keyword evidence="2" id="KW-0378">Hydrolase</keyword>
<dbReference type="RefSeq" id="WP_142608361.1">
    <property type="nucleotide sequence ID" value="NZ_VDGG01000039.1"/>
</dbReference>
<evidence type="ECO:0000256" key="4">
    <source>
        <dbReference type="ARBA" id="ARBA00034320"/>
    </source>
</evidence>
<dbReference type="SUPFAM" id="SSF52540">
    <property type="entry name" value="P-loop containing nucleoside triphosphate hydrolases"/>
    <property type="match status" value="1"/>
</dbReference>
<dbReference type="Pfam" id="PF07683">
    <property type="entry name" value="CobW_C"/>
    <property type="match status" value="1"/>
</dbReference>
<accession>A0A544SWW4</accession>
<dbReference type="CDD" id="cd03112">
    <property type="entry name" value="CobW-like"/>
    <property type="match status" value="1"/>
</dbReference>
<comment type="caution">
    <text evidence="7">The sequence shown here is derived from an EMBL/GenBank/DDBJ whole genome shotgun (WGS) entry which is preliminary data.</text>
</comment>
<reference evidence="7 8" key="1">
    <citation type="submission" date="2019-05" db="EMBL/GenBank/DDBJ databases">
        <title>Psychrobacillus vulpis sp. nov., a new species isolated from feces of a red fox that inhabits in The Tablas de Daimiel Natural Park, Albacete, Spain.</title>
        <authorList>
            <person name="Rodriguez M."/>
            <person name="Reina J.C."/>
            <person name="Bejar V."/>
            <person name="Llamas I."/>
        </authorList>
    </citation>
    <scope>NUCLEOTIDE SEQUENCE [LARGE SCALE GENOMIC DNA]</scope>
    <source>
        <strain evidence="7 8">NHI-2</strain>
    </source>
</reference>
<organism evidence="7 8">
    <name type="scientific">Psychrobacillus soli</name>
    <dbReference type="NCBI Taxonomy" id="1543965"/>
    <lineage>
        <taxon>Bacteria</taxon>
        <taxon>Bacillati</taxon>
        <taxon>Bacillota</taxon>
        <taxon>Bacilli</taxon>
        <taxon>Bacillales</taxon>
        <taxon>Bacillaceae</taxon>
        <taxon>Psychrobacillus</taxon>
    </lineage>
</organism>
<comment type="catalytic activity">
    <reaction evidence="5">
        <text>GTP + H2O = GDP + phosphate + H(+)</text>
        <dbReference type="Rhea" id="RHEA:19669"/>
        <dbReference type="ChEBI" id="CHEBI:15377"/>
        <dbReference type="ChEBI" id="CHEBI:15378"/>
        <dbReference type="ChEBI" id="CHEBI:37565"/>
        <dbReference type="ChEBI" id="CHEBI:43474"/>
        <dbReference type="ChEBI" id="CHEBI:58189"/>
    </reaction>
    <physiologicalReaction direction="left-to-right" evidence="5">
        <dbReference type="Rhea" id="RHEA:19670"/>
    </physiologicalReaction>
</comment>
<gene>
    <name evidence="7" type="ORF">FG383_15715</name>
</gene>
<proteinExistence type="inferred from homology"/>
<dbReference type="InterPro" id="IPR036627">
    <property type="entry name" value="CobW-likC_sf"/>
</dbReference>
<dbReference type="PANTHER" id="PTHR43603:SF3">
    <property type="entry name" value="ZINC CHAPERONE YCIC"/>
    <property type="match status" value="1"/>
</dbReference>
<evidence type="ECO:0000256" key="3">
    <source>
        <dbReference type="ARBA" id="ARBA00023186"/>
    </source>
</evidence>
<evidence type="ECO:0000256" key="1">
    <source>
        <dbReference type="ARBA" id="ARBA00022741"/>
    </source>
</evidence>
<dbReference type="GO" id="GO:0016787">
    <property type="term" value="F:hydrolase activity"/>
    <property type="evidence" value="ECO:0007669"/>
    <property type="project" value="UniProtKB-KW"/>
</dbReference>
<evidence type="ECO:0000313" key="7">
    <source>
        <dbReference type="EMBL" id="TQR09665.1"/>
    </source>
</evidence>
<feature type="domain" description="CobW C-terminal" evidence="6">
    <location>
        <begin position="256"/>
        <end position="371"/>
    </location>
</feature>
<dbReference type="PANTHER" id="PTHR43603">
    <property type="entry name" value="COBW DOMAIN-CONTAINING PROTEIN DDB_G0274527"/>
    <property type="match status" value="1"/>
</dbReference>
<sequence length="395" mass="44939">MQTQIPVTVLSGYLGAGKTTVLNHLLANKDGKKIAVIVNDMSEINIDSQLIQDGGFSRTEEKLVELTNGCICCTLREDLMIEVEKLAKQGDIDYIVIESTGISEPIPVAQTFTYIDDEVGIDLSKFCKLDAMITVVDAFRFWTDYESGETLLERKQTDDEYDQRDVSDLLIDQIEFADILLVSKIDLVTPEYAEAFQAFLRKMNPDAEIHLIENGVIDTSVLLNRHLFDFEKASSGAGWIKELNEEHVPETEEYGISSFVYKRKRPFHPKRWEQWLSNFPQEIVRSKGFFWLASRNKMAGLLSQAGSSIQFQGAGYWIATLPKVQQQQIFEEDCAISSRWDDEYGDRQTEIVFIGMDMDKEEIEAALNACLLTDEEMKADWTLFEDVLPPFVSSN</sequence>
<dbReference type="InterPro" id="IPR051927">
    <property type="entry name" value="Zn_Chap_cDPG_Synth"/>
</dbReference>
<dbReference type="Proteomes" id="UP000318937">
    <property type="component" value="Unassembled WGS sequence"/>
</dbReference>
<dbReference type="SMART" id="SM00833">
    <property type="entry name" value="CobW_C"/>
    <property type="match status" value="1"/>
</dbReference>
<dbReference type="InterPro" id="IPR027417">
    <property type="entry name" value="P-loop_NTPase"/>
</dbReference>
<dbReference type="Gene3D" id="3.30.1220.10">
    <property type="entry name" value="CobW-like, C-terminal domain"/>
    <property type="match status" value="1"/>
</dbReference>
<keyword evidence="1" id="KW-0547">Nucleotide-binding</keyword>
<dbReference type="GO" id="GO:0000166">
    <property type="term" value="F:nucleotide binding"/>
    <property type="evidence" value="ECO:0007669"/>
    <property type="project" value="UniProtKB-KW"/>
</dbReference>
<keyword evidence="3" id="KW-0143">Chaperone</keyword>
<dbReference type="AlphaFoldDB" id="A0A544SWW4"/>
<comment type="similarity">
    <text evidence="4">Belongs to the SIMIBI class G3E GTPase family. ZNG1 subfamily.</text>
</comment>